<evidence type="ECO:0000313" key="4">
    <source>
        <dbReference type="Proteomes" id="UP000245469"/>
    </source>
</evidence>
<sequence>MTVLRLALLQSAGVLGDVAANLAELDERAAEAADAGAGLLLTPEMFLTGYELGVEGTAAMADRAADELVPAVAEVARRRGIALLVGMPERIDGQVVNTAVLVGADGTLLGRHVKTHLFGPDERDAFVPGSRPVSLFEVAGVRVAVLICYDVEFPEAVRAAAAAGAHLVTVPTAQMEPFSFVADVIIRARAWENQVYVAYANHCGREVDLAFVGRSSIVAPSGQVLAAAPPGDVTSSTLLLADVDTAAVETGRRDNPYLADRRLDLHPGPATV</sequence>
<name>A0A316ACD8_9ACTN</name>
<comment type="caution">
    <text evidence="3">The sequence shown here is derived from an EMBL/GenBank/DDBJ whole genome shotgun (WGS) entry which is preliminary data.</text>
</comment>
<dbReference type="Pfam" id="PF00795">
    <property type="entry name" value="CN_hydrolase"/>
    <property type="match status" value="1"/>
</dbReference>
<dbReference type="InterPro" id="IPR044083">
    <property type="entry name" value="RamA-like"/>
</dbReference>
<dbReference type="InterPro" id="IPR001110">
    <property type="entry name" value="UPF0012_CS"/>
</dbReference>
<organism evidence="3 4">
    <name type="scientific">Quadrisphaera granulorum</name>
    <dbReference type="NCBI Taxonomy" id="317664"/>
    <lineage>
        <taxon>Bacteria</taxon>
        <taxon>Bacillati</taxon>
        <taxon>Actinomycetota</taxon>
        <taxon>Actinomycetes</taxon>
        <taxon>Kineosporiales</taxon>
        <taxon>Kineosporiaceae</taxon>
        <taxon>Quadrisphaera</taxon>
    </lineage>
</organism>
<dbReference type="CDD" id="cd07576">
    <property type="entry name" value="R-amidase_like"/>
    <property type="match status" value="1"/>
</dbReference>
<evidence type="ECO:0000313" key="3">
    <source>
        <dbReference type="EMBL" id="PWJ55383.1"/>
    </source>
</evidence>
<gene>
    <name evidence="3" type="ORF">BXY45_10353</name>
</gene>
<keyword evidence="4" id="KW-1185">Reference proteome</keyword>
<dbReference type="PROSITE" id="PS50263">
    <property type="entry name" value="CN_HYDROLASE"/>
    <property type="match status" value="1"/>
</dbReference>
<dbReference type="SUPFAM" id="SSF56317">
    <property type="entry name" value="Carbon-nitrogen hydrolase"/>
    <property type="match status" value="1"/>
</dbReference>
<dbReference type="EMBL" id="QGDQ01000003">
    <property type="protein sequence ID" value="PWJ55383.1"/>
    <property type="molecule type" value="Genomic_DNA"/>
</dbReference>
<evidence type="ECO:0000259" key="2">
    <source>
        <dbReference type="PROSITE" id="PS50263"/>
    </source>
</evidence>
<dbReference type="GO" id="GO:0016787">
    <property type="term" value="F:hydrolase activity"/>
    <property type="evidence" value="ECO:0007669"/>
    <property type="project" value="UniProtKB-KW"/>
</dbReference>
<evidence type="ECO:0000256" key="1">
    <source>
        <dbReference type="ARBA" id="ARBA00010613"/>
    </source>
</evidence>
<dbReference type="RefSeq" id="WP_245961638.1">
    <property type="nucleotide sequence ID" value="NZ_QGDQ01000003.1"/>
</dbReference>
<dbReference type="AlphaFoldDB" id="A0A316ACD8"/>
<keyword evidence="3" id="KW-0378">Hydrolase</keyword>
<dbReference type="PANTHER" id="PTHR23088:SF27">
    <property type="entry name" value="DEAMINATED GLUTATHIONE AMIDASE"/>
    <property type="match status" value="1"/>
</dbReference>
<reference evidence="3 4" key="1">
    <citation type="submission" date="2018-03" db="EMBL/GenBank/DDBJ databases">
        <title>Genomic Encyclopedia of Archaeal and Bacterial Type Strains, Phase II (KMG-II): from individual species to whole genera.</title>
        <authorList>
            <person name="Goeker M."/>
        </authorList>
    </citation>
    <scope>NUCLEOTIDE SEQUENCE [LARGE SCALE GENOMIC DNA]</scope>
    <source>
        <strain evidence="3 4">DSM 44889</strain>
    </source>
</reference>
<proteinExistence type="inferred from homology"/>
<dbReference type="PANTHER" id="PTHR23088">
    <property type="entry name" value="NITRILASE-RELATED"/>
    <property type="match status" value="1"/>
</dbReference>
<dbReference type="InterPro" id="IPR036526">
    <property type="entry name" value="C-N_Hydrolase_sf"/>
</dbReference>
<dbReference type="PROSITE" id="PS01227">
    <property type="entry name" value="UPF0012"/>
    <property type="match status" value="1"/>
</dbReference>
<dbReference type="InterPro" id="IPR003010">
    <property type="entry name" value="C-N_Hydrolase"/>
</dbReference>
<protein>
    <submittedName>
        <fullName evidence="3">Putative amidohydrolase</fullName>
    </submittedName>
</protein>
<feature type="domain" description="CN hydrolase" evidence="2">
    <location>
        <begin position="4"/>
        <end position="245"/>
    </location>
</feature>
<accession>A0A316ACD8</accession>
<comment type="similarity">
    <text evidence="1">Belongs to the carbon-nitrogen hydrolase superfamily. NIT1/NIT2 family.</text>
</comment>
<dbReference type="Proteomes" id="UP000245469">
    <property type="component" value="Unassembled WGS sequence"/>
</dbReference>
<dbReference type="Gene3D" id="3.60.110.10">
    <property type="entry name" value="Carbon-nitrogen hydrolase"/>
    <property type="match status" value="1"/>
</dbReference>